<feature type="region of interest" description="Disordered" evidence="1">
    <location>
        <begin position="188"/>
        <end position="298"/>
    </location>
</feature>
<feature type="compositionally biased region" description="Basic and acidic residues" evidence="1">
    <location>
        <begin position="346"/>
        <end position="363"/>
    </location>
</feature>
<keyword evidence="2" id="KW-1133">Transmembrane helix</keyword>
<dbReference type="InterPro" id="IPR009003">
    <property type="entry name" value="Peptidase_S1_PA"/>
</dbReference>
<keyword evidence="4" id="KW-1185">Reference proteome</keyword>
<keyword evidence="2" id="KW-0812">Transmembrane</keyword>
<sequence>MVKVKSCLKPPCRFVVEVVVVVVVVVAVIVVVVVVVVVVVQCRVVIVTLALSIHEQEVSFNGEAGLHESLNSCEKNPNHEGFTPISELCTERLPEIIRYPAVADFLISKAQETVRLSCPYTSPARPDNYCFSSYRGRDDLTRYGSGRVWSVYSERVRYDIPCPFADCTEPRGTDCGNETGDAVVREREVYGERKPDEPQPAKRENSIGDSEKCSVKNGDICEKTSREEKDKGMGVNVETRLQPTRESAITESGKSREEDNSEVNGKSQNKKERDKKCCKFDANPPKDRNSEESEVHANLQCSGENSGYMRKVCGENITEAESSADQSSMNCNETRNGLCISGPSESEMKEKDTQKVARADCGEKLSLQNKPRAGKSAEHGESSSKEERCLHQRISGTIQTNLEVKENKGDRESVPALETDSQRRTTPESTHQPAQPQCKVSGYFRIHTAKHVVFDDAEARQTTVEFFYDDHCDVRRVIRARGVRVARSDQEGDYCVMDCVTHDRNLGPALDAVRRRWTELWPQVKGVLYGTDVSMVVSHPHGCSKQFSIGRCLDREWGEVPGGQGWYRYTYDAATCPGSSGAPVWVPGRDGLFSGYAPHSGSFSADVARSAVWFFWDLQKNK</sequence>
<dbReference type="EMBL" id="BMAT01012431">
    <property type="protein sequence ID" value="GFR92192.1"/>
    <property type="molecule type" value="Genomic_DNA"/>
</dbReference>
<name>A0AAV4H3V3_9GAST</name>
<comment type="caution">
    <text evidence="3">The sequence shown here is derived from an EMBL/GenBank/DDBJ whole genome shotgun (WGS) entry which is preliminary data.</text>
</comment>
<feature type="compositionally biased region" description="Polar residues" evidence="1">
    <location>
        <begin position="239"/>
        <end position="252"/>
    </location>
</feature>
<feature type="compositionally biased region" description="Basic and acidic residues" evidence="1">
    <location>
        <begin position="375"/>
        <end position="390"/>
    </location>
</feature>
<evidence type="ECO:0000313" key="3">
    <source>
        <dbReference type="EMBL" id="GFR92192.1"/>
    </source>
</evidence>
<gene>
    <name evidence="3" type="ORF">ElyMa_006194400</name>
</gene>
<dbReference type="SUPFAM" id="SSF50494">
    <property type="entry name" value="Trypsin-like serine proteases"/>
    <property type="match status" value="1"/>
</dbReference>
<organism evidence="3 4">
    <name type="scientific">Elysia marginata</name>
    <dbReference type="NCBI Taxonomy" id="1093978"/>
    <lineage>
        <taxon>Eukaryota</taxon>
        <taxon>Metazoa</taxon>
        <taxon>Spiralia</taxon>
        <taxon>Lophotrochozoa</taxon>
        <taxon>Mollusca</taxon>
        <taxon>Gastropoda</taxon>
        <taxon>Heterobranchia</taxon>
        <taxon>Euthyneura</taxon>
        <taxon>Panpulmonata</taxon>
        <taxon>Sacoglossa</taxon>
        <taxon>Placobranchoidea</taxon>
        <taxon>Plakobranchidae</taxon>
        <taxon>Elysia</taxon>
    </lineage>
</organism>
<keyword evidence="2" id="KW-0472">Membrane</keyword>
<feature type="compositionally biased region" description="Basic and acidic residues" evidence="1">
    <location>
        <begin position="269"/>
        <end position="295"/>
    </location>
</feature>
<accession>A0AAV4H3V3</accession>
<proteinExistence type="predicted"/>
<feature type="compositionally biased region" description="Basic and acidic residues" evidence="1">
    <location>
        <begin position="403"/>
        <end position="413"/>
    </location>
</feature>
<evidence type="ECO:0000256" key="1">
    <source>
        <dbReference type="SAM" id="MobiDB-lite"/>
    </source>
</evidence>
<reference evidence="3 4" key="1">
    <citation type="journal article" date="2021" name="Elife">
        <title>Chloroplast acquisition without the gene transfer in kleptoplastic sea slugs, Plakobranchus ocellatus.</title>
        <authorList>
            <person name="Maeda T."/>
            <person name="Takahashi S."/>
            <person name="Yoshida T."/>
            <person name="Shimamura S."/>
            <person name="Takaki Y."/>
            <person name="Nagai Y."/>
            <person name="Toyoda A."/>
            <person name="Suzuki Y."/>
            <person name="Arimoto A."/>
            <person name="Ishii H."/>
            <person name="Satoh N."/>
            <person name="Nishiyama T."/>
            <person name="Hasebe M."/>
            <person name="Maruyama T."/>
            <person name="Minagawa J."/>
            <person name="Obokata J."/>
            <person name="Shigenobu S."/>
        </authorList>
    </citation>
    <scope>NUCLEOTIDE SEQUENCE [LARGE SCALE GENOMIC DNA]</scope>
</reference>
<evidence type="ECO:0008006" key="5">
    <source>
        <dbReference type="Google" id="ProtNLM"/>
    </source>
</evidence>
<feature type="compositionally biased region" description="Basic and acidic residues" evidence="1">
    <location>
        <begin position="188"/>
        <end position="232"/>
    </location>
</feature>
<dbReference type="Proteomes" id="UP000762676">
    <property type="component" value="Unassembled WGS sequence"/>
</dbReference>
<evidence type="ECO:0000256" key="2">
    <source>
        <dbReference type="SAM" id="Phobius"/>
    </source>
</evidence>
<feature type="region of interest" description="Disordered" evidence="1">
    <location>
        <begin position="340"/>
        <end position="437"/>
    </location>
</feature>
<dbReference type="AlphaFoldDB" id="A0AAV4H3V3"/>
<evidence type="ECO:0000313" key="4">
    <source>
        <dbReference type="Proteomes" id="UP000762676"/>
    </source>
</evidence>
<feature type="transmembrane region" description="Helical" evidence="2">
    <location>
        <begin position="12"/>
        <end position="40"/>
    </location>
</feature>
<protein>
    <recommendedName>
        <fullName evidence="5">Peptidase S1 domain-containing protein</fullName>
    </recommendedName>
</protein>